<keyword evidence="5" id="KW-1185">Reference proteome</keyword>
<dbReference type="Pfam" id="PF00747">
    <property type="entry name" value="Viral_DNA_bp"/>
    <property type="match status" value="1"/>
</dbReference>
<evidence type="ECO:0000256" key="1">
    <source>
        <dbReference type="ARBA" id="ARBA00022562"/>
    </source>
</evidence>
<sequence>MNSKILNGPVEDNVGTKAQIGPVGFIYTYSKETFPIKEASLLGDYYADGNVFSLPLLCGLTVESDFQLNTKAVHRKLDTSTISVRATAYHKEVIVFKNASIFKPIFQGKGLETLCETTRRLFGFSSFKPTPIKDKIFNIEEIYSQIPNIGEVFSAVVITESFKERLYNGNLVPIVCQIQNVQIGNCEVFKIPLYDRELFSKSCNKSELEVFYYPEVSRYLYNSHYTGLAQALRVRDIDSLIIALEKQSVNDQYKLPKLYSCREFPVQSLKGGNGSELMIIDSVATELAVSYGLSFLEVPQESTDVIEYNKWPIFEGCEDEDSRLLALENWNAKQALHIHAQLFSTNSVLHIARVHKQSPNIARATDNAYNSYFLQHGLSLLSEPTQKENGLPSFEGIPASELAGSSYTLHHLVYAASFSPNLLARCCYYLQFAQHHKSSSNHSYNIAQYMGSAANSTMCDVCTGQQPAACINTLFYRLKDRFPPVVAQNRRDPYVITGVAGSYNDLDYSGNFANFRDKDEENPQAETTQKYTYWQLTQTVMDSLADKGISDSDEATNGLITDISSFLKVFKEIDTVVDTEVAKFINSMIKNNINYRENIKSIHHILQFVCNVFWQPPCSVFLHLYYRSLLTVIQDICLPICMNYEQENPSVGMSPGEWLKMHYQTLWSNFKGACIDKGVLTGMEFKITHSEPFCDFFDVDAALKNTHVATKTQVKISRALVTAPKMIKIKNRIMFSNSSGTESIQNAFVKPSSKNENYIVGGPYMKFLNTYHKLLFPCAKISPLFLWHTFSKKRQIPVIQGISRNDVIELANYIDYNSRMHDEMNVLDVLPDTLCNYARVRLNNAIFRGCGQTQFFATTLHCLTPKLQTVAAEEYPHVLENATFSNEEEYLQSVKNKSVTTVQSTARDNICNVGKDRPIITVPLVVNKYTGITGNSQIFQCANLGYFLGRGVDKSLIPESQSFKRQGNMAYMRRRHVFMTPIINNLVKKLVGTGTITFEIETIRKRIQDILHNSNNPNMYRDVVIQLVKSLGSACEAITENDLEYYLGKFFIIADDISNRIQMLAEVGGPWTEEWAMSILPSEEDTDENMVFENFEESSSNVPDTDEFSTNDAVPCQAPKKRKLANILGKLDL</sequence>
<protein>
    <submittedName>
        <fullName evidence="4">Single-stranded DNA-binding protein</fullName>
    </submittedName>
</protein>
<proteinExistence type="inferred from homology"/>
<gene>
    <name evidence="4" type="primary">ORF6</name>
    <name evidence="4" type="ORF">AOT99_gpORF6</name>
</gene>
<organism evidence="4 5">
    <name type="scientific">Vespertilionid gammaherpesvirus 1</name>
    <dbReference type="NCBI Taxonomy" id="2560830"/>
    <lineage>
        <taxon>Viruses</taxon>
        <taxon>Duplodnaviria</taxon>
        <taxon>Heunggongvirae</taxon>
        <taxon>Peploviricota</taxon>
        <taxon>Herviviricetes</taxon>
        <taxon>Herpesvirales</taxon>
        <taxon>Orthoherpesviridae</taxon>
        <taxon>Gammaherpesvirinae</taxon>
        <taxon>Percavirus</taxon>
        <taxon>Percavirus vespertilionidgamma1</taxon>
    </lineage>
</organism>
<dbReference type="HAMAP" id="MF_04007">
    <property type="entry name" value="HSV_DNBI"/>
    <property type="match status" value="1"/>
</dbReference>
<dbReference type="GO" id="GO:0042025">
    <property type="term" value="C:host cell nucleus"/>
    <property type="evidence" value="ECO:0007669"/>
    <property type="project" value="InterPro"/>
</dbReference>
<dbReference type="InterPro" id="IPR000635">
    <property type="entry name" value="Viral_ssDNA-bd"/>
</dbReference>
<dbReference type="GO" id="GO:0003697">
    <property type="term" value="F:single-stranded DNA binding"/>
    <property type="evidence" value="ECO:0007669"/>
    <property type="project" value="InterPro"/>
</dbReference>
<keyword evidence="1" id="KW-1048">Host nucleus</keyword>
<dbReference type="EMBL" id="KU220026">
    <property type="protein sequence ID" value="AMA67366.1"/>
    <property type="molecule type" value="Genomic_DNA"/>
</dbReference>
<reference evidence="4 5" key="1">
    <citation type="journal article" date="2016" name="MSphere">
        <title>Isolation and Characterization of a Novel Gammaherpesvirus from a Microbat Cell Line.</title>
        <authorList>
            <person name="Shabman R.S."/>
            <person name="Shrivastava S."/>
            <person name="Tsibane T."/>
            <person name="Attie O."/>
            <person name="Jayaprakash A."/>
            <person name="Mire C.E."/>
            <person name="Dilley K.E."/>
            <person name="Puri V."/>
            <person name="Stockwell T.B."/>
            <person name="Geisbert T.W."/>
            <person name="Sachidanandam R."/>
            <person name="Basler C.F."/>
        </authorList>
    </citation>
    <scope>NUCLEOTIDE SEQUENCE [LARGE SCALE GENOMIC DNA]</scope>
    <source>
        <strain evidence="4 5">My-HV8/Myotis velifer incautus/USA/FCGHV/2011</strain>
    </source>
</reference>
<dbReference type="Proteomes" id="UP000207650">
    <property type="component" value="Segment"/>
</dbReference>
<dbReference type="SUPFAM" id="SSF118208">
    <property type="entry name" value="Viral ssDNA binding protein"/>
    <property type="match status" value="1"/>
</dbReference>
<keyword evidence="3 4" id="KW-0238">DNA-binding</keyword>
<dbReference type="GO" id="GO:0006260">
    <property type="term" value="P:DNA replication"/>
    <property type="evidence" value="ECO:0007669"/>
    <property type="project" value="UniProtKB-KW"/>
</dbReference>
<dbReference type="KEGG" id="vg:26836928"/>
<evidence type="ECO:0000256" key="3">
    <source>
        <dbReference type="ARBA" id="ARBA00023125"/>
    </source>
</evidence>
<dbReference type="OrthoDB" id="176at10239"/>
<dbReference type="Gene3D" id="1.20.190.40">
    <property type="entry name" value="Viral ssDNA binding protein, head domain"/>
    <property type="match status" value="2"/>
</dbReference>
<keyword evidence="2" id="KW-0235">DNA replication</keyword>
<evidence type="ECO:0000313" key="4">
    <source>
        <dbReference type="EMBL" id="AMA67366.1"/>
    </source>
</evidence>
<evidence type="ECO:0000313" key="5">
    <source>
        <dbReference type="Proteomes" id="UP000207650"/>
    </source>
</evidence>
<dbReference type="InterPro" id="IPR043031">
    <property type="entry name" value="Viral_ssDBP_head"/>
</dbReference>
<dbReference type="InterPro" id="IPR035989">
    <property type="entry name" value="DBP_sf"/>
</dbReference>
<accession>A0A0X9XD13</accession>
<name>A0A0X9XD13_9GAMA</name>
<evidence type="ECO:0000256" key="2">
    <source>
        <dbReference type="ARBA" id="ARBA00022705"/>
    </source>
</evidence>